<evidence type="ECO:0000313" key="2">
    <source>
        <dbReference type="Proteomes" id="UP000326912"/>
    </source>
</evidence>
<dbReference type="AlphaFoldDB" id="A0A5J4KTM6"/>
<evidence type="ECO:0000313" key="1">
    <source>
        <dbReference type="EMBL" id="GER89830.1"/>
    </source>
</evidence>
<comment type="caution">
    <text evidence="1">The sequence shown here is derived from an EMBL/GenBank/DDBJ whole genome shotgun (WGS) entry which is preliminary data.</text>
</comment>
<gene>
    <name evidence="1" type="ORF">KDW_39920</name>
</gene>
<dbReference type="EMBL" id="BKZW01000002">
    <property type="protein sequence ID" value="GER89830.1"/>
    <property type="molecule type" value="Genomic_DNA"/>
</dbReference>
<dbReference type="Proteomes" id="UP000326912">
    <property type="component" value="Unassembled WGS sequence"/>
</dbReference>
<organism evidence="1 2">
    <name type="scientific">Dictyobacter vulcani</name>
    <dbReference type="NCBI Taxonomy" id="2607529"/>
    <lineage>
        <taxon>Bacteria</taxon>
        <taxon>Bacillati</taxon>
        <taxon>Chloroflexota</taxon>
        <taxon>Ktedonobacteria</taxon>
        <taxon>Ktedonobacterales</taxon>
        <taxon>Dictyobacteraceae</taxon>
        <taxon>Dictyobacter</taxon>
    </lineage>
</organism>
<name>A0A5J4KTM6_9CHLR</name>
<sequence length="54" mass="6007">MQAEQTLEQAHQAFAVQSARTDPVSLYADCGSAPLTLWDGLTYYHLSRHGKRVS</sequence>
<proteinExistence type="predicted"/>
<dbReference type="RefSeq" id="WP_162005414.1">
    <property type="nucleotide sequence ID" value="NZ_BKZW01000002.1"/>
</dbReference>
<keyword evidence="2" id="KW-1185">Reference proteome</keyword>
<protein>
    <submittedName>
        <fullName evidence="1">Uncharacterized protein</fullName>
    </submittedName>
</protein>
<reference evidence="1 2" key="1">
    <citation type="submission" date="2019-10" db="EMBL/GenBank/DDBJ databases">
        <title>Dictyobacter vulcani sp. nov., within the class Ktedonobacteria, isolated from soil of volcanic Mt. Zao.</title>
        <authorList>
            <person name="Zheng Y."/>
            <person name="Wang C.M."/>
            <person name="Sakai Y."/>
            <person name="Abe K."/>
            <person name="Yokota A."/>
            <person name="Yabe S."/>
        </authorList>
    </citation>
    <scope>NUCLEOTIDE SEQUENCE [LARGE SCALE GENOMIC DNA]</scope>
    <source>
        <strain evidence="1 2">W12</strain>
    </source>
</reference>
<accession>A0A5J4KTM6</accession>